<evidence type="ECO:0000256" key="1">
    <source>
        <dbReference type="ARBA" id="ARBA00004651"/>
    </source>
</evidence>
<evidence type="ECO:0000256" key="12">
    <source>
        <dbReference type="ARBA" id="ARBA00023136"/>
    </source>
</evidence>
<keyword evidence="7 17" id="KW-0547">Nucleotide-binding</keyword>
<evidence type="ECO:0000256" key="2">
    <source>
        <dbReference type="ARBA" id="ARBA00005967"/>
    </source>
</evidence>
<feature type="active site" description="Proton acceptor" evidence="15">
    <location>
        <position position="31"/>
    </location>
</feature>
<keyword evidence="14" id="KW-1208">Phospholipid metabolism</keyword>
<keyword evidence="5" id="KW-0808">Transferase</keyword>
<evidence type="ECO:0000256" key="8">
    <source>
        <dbReference type="ARBA" id="ARBA00022777"/>
    </source>
</evidence>
<feature type="binding site" evidence="18">
    <location>
        <position position="38"/>
    </location>
    <ligand>
        <name>a divalent metal cation</name>
        <dbReference type="ChEBI" id="CHEBI:60240"/>
    </ligand>
</feature>
<evidence type="ECO:0000256" key="7">
    <source>
        <dbReference type="ARBA" id="ARBA00022741"/>
    </source>
</evidence>
<feature type="binding site" evidence="17">
    <location>
        <position position="38"/>
    </location>
    <ligand>
        <name>ATP</name>
        <dbReference type="ChEBI" id="CHEBI:30616"/>
    </ligand>
</feature>
<dbReference type="InterPro" id="IPR000829">
    <property type="entry name" value="DAGK"/>
</dbReference>
<keyword evidence="10 19" id="KW-1133">Transmembrane helix</keyword>
<dbReference type="InterPro" id="IPR033717">
    <property type="entry name" value="UDPK"/>
</dbReference>
<comment type="subcellular location">
    <subcellularLocation>
        <location evidence="1">Cell membrane</location>
        <topology evidence="1">Multi-pass membrane protein</topology>
    </subcellularLocation>
</comment>
<keyword evidence="13" id="KW-0594">Phospholipid biosynthesis</keyword>
<keyword evidence="12 19" id="KW-0472">Membrane</keyword>
<evidence type="ECO:0000256" key="15">
    <source>
        <dbReference type="PIRSR" id="PIRSR600829-1"/>
    </source>
</evidence>
<evidence type="ECO:0000256" key="19">
    <source>
        <dbReference type="SAM" id="Phobius"/>
    </source>
</evidence>
<dbReference type="EMBL" id="FNFI01000001">
    <property type="protein sequence ID" value="SDJ54743.1"/>
    <property type="molecule type" value="Genomic_DNA"/>
</dbReference>
<keyword evidence="11" id="KW-0443">Lipid metabolism</keyword>
<dbReference type="Proteomes" id="UP000242700">
    <property type="component" value="Unassembled WGS sequence"/>
</dbReference>
<protein>
    <submittedName>
        <fullName evidence="20">Undecaprenol kinase/diacylglycerol kinase (ATP)</fullName>
    </submittedName>
</protein>
<feature type="binding site" evidence="16">
    <location>
        <position position="31"/>
    </location>
    <ligand>
        <name>substrate</name>
    </ligand>
</feature>
<dbReference type="GO" id="GO:0046872">
    <property type="term" value="F:metal ion binding"/>
    <property type="evidence" value="ECO:0007669"/>
    <property type="project" value="UniProtKB-KW"/>
</dbReference>
<evidence type="ECO:0000256" key="13">
    <source>
        <dbReference type="ARBA" id="ARBA00023209"/>
    </source>
</evidence>
<evidence type="ECO:0000256" key="11">
    <source>
        <dbReference type="ARBA" id="ARBA00023098"/>
    </source>
</evidence>
<gene>
    <name evidence="20" type="ORF">SAMN05216187_10142</name>
</gene>
<dbReference type="CDD" id="cd14265">
    <property type="entry name" value="UDPK_IM_like"/>
    <property type="match status" value="1"/>
</dbReference>
<dbReference type="GO" id="GO:0016301">
    <property type="term" value="F:kinase activity"/>
    <property type="evidence" value="ECO:0007669"/>
    <property type="project" value="UniProtKB-KW"/>
</dbReference>
<evidence type="ECO:0000256" key="6">
    <source>
        <dbReference type="ARBA" id="ARBA00022692"/>
    </source>
</evidence>
<dbReference type="STRING" id="586411.SAMN05216187_10142"/>
<dbReference type="InterPro" id="IPR036945">
    <property type="entry name" value="DAGK_sf"/>
</dbReference>
<dbReference type="PANTHER" id="PTHR34299:SF1">
    <property type="entry name" value="DIACYLGLYCEROL KINASE"/>
    <property type="match status" value="1"/>
</dbReference>
<name>A0A1G8ULT9_9STAP</name>
<evidence type="ECO:0000256" key="9">
    <source>
        <dbReference type="ARBA" id="ARBA00022840"/>
    </source>
</evidence>
<evidence type="ECO:0000256" key="10">
    <source>
        <dbReference type="ARBA" id="ARBA00022989"/>
    </source>
</evidence>
<organism evidence="20">
    <name type="scientific">Jeotgalicoccus aerolatus</name>
    <dbReference type="NCBI Taxonomy" id="709510"/>
    <lineage>
        <taxon>Bacteria</taxon>
        <taxon>Bacillati</taxon>
        <taxon>Bacillota</taxon>
        <taxon>Bacilli</taxon>
        <taxon>Bacillales</taxon>
        <taxon>Staphylococcaceae</taxon>
        <taxon>Jeotgalicoccus</taxon>
    </lineage>
</organism>
<keyword evidence="18" id="KW-0460">Magnesium</keyword>
<dbReference type="GO" id="GO:0005886">
    <property type="term" value="C:plasma membrane"/>
    <property type="evidence" value="ECO:0007669"/>
    <property type="project" value="UniProtKB-SubCell"/>
</dbReference>
<keyword evidence="4" id="KW-0444">Lipid biosynthesis</keyword>
<feature type="transmembrane region" description="Helical" evidence="19">
    <location>
        <begin position="17"/>
        <end position="37"/>
    </location>
</feature>
<comment type="similarity">
    <text evidence="2">Belongs to the bacterial diacylglycerol kinase family.</text>
</comment>
<dbReference type="PANTHER" id="PTHR34299">
    <property type="entry name" value="DIACYLGLYCEROL KINASE"/>
    <property type="match status" value="1"/>
</dbReference>
<evidence type="ECO:0000256" key="18">
    <source>
        <dbReference type="PIRSR" id="PIRSR600829-4"/>
    </source>
</evidence>
<dbReference type="Pfam" id="PF01219">
    <property type="entry name" value="DAGK_prokar"/>
    <property type="match status" value="1"/>
</dbReference>
<sequence length="83" mass="9161">MAVIFICFAVNITAVEWLFIITAIFLVLITEILNSAIEYTVDLVTGDYHILARYAKDIAAAAVLFSSLYAVIAGMIILLPYFV</sequence>
<feature type="transmembrane region" description="Helical" evidence="19">
    <location>
        <begin position="58"/>
        <end position="82"/>
    </location>
</feature>
<accession>A0A1G8ULT9</accession>
<keyword evidence="18" id="KW-0479">Metal-binding</keyword>
<evidence type="ECO:0000256" key="5">
    <source>
        <dbReference type="ARBA" id="ARBA00022679"/>
    </source>
</evidence>
<feature type="binding site" evidence="17">
    <location>
        <begin position="56"/>
        <end position="57"/>
    </location>
    <ligand>
        <name>ATP</name>
        <dbReference type="ChEBI" id="CHEBI:30616"/>
    </ligand>
</feature>
<dbReference type="PROSITE" id="PS01069">
    <property type="entry name" value="DAGK_PROKAR"/>
    <property type="match status" value="1"/>
</dbReference>
<dbReference type="Gene3D" id="1.10.287.3610">
    <property type="match status" value="1"/>
</dbReference>
<keyword evidence="9 17" id="KW-0067">ATP-binding</keyword>
<evidence type="ECO:0000256" key="17">
    <source>
        <dbReference type="PIRSR" id="PIRSR600829-3"/>
    </source>
</evidence>
<dbReference type="AlphaFoldDB" id="A0A1G8ULT9"/>
<dbReference type="GO" id="GO:0005524">
    <property type="term" value="F:ATP binding"/>
    <property type="evidence" value="ECO:0007669"/>
    <property type="project" value="UniProtKB-KW"/>
</dbReference>
<proteinExistence type="inferred from homology"/>
<evidence type="ECO:0000256" key="3">
    <source>
        <dbReference type="ARBA" id="ARBA00022475"/>
    </source>
</evidence>
<keyword evidence="6 19" id="KW-0812">Transmembrane</keyword>
<dbReference type="GO" id="GO:0008654">
    <property type="term" value="P:phospholipid biosynthetic process"/>
    <property type="evidence" value="ECO:0007669"/>
    <property type="project" value="UniProtKB-KW"/>
</dbReference>
<evidence type="ECO:0000256" key="16">
    <source>
        <dbReference type="PIRSR" id="PIRSR600829-2"/>
    </source>
</evidence>
<reference evidence="20" key="1">
    <citation type="submission" date="2016-10" db="EMBL/GenBank/DDBJ databases">
        <authorList>
            <person name="de Groot N.N."/>
        </authorList>
    </citation>
    <scope>NUCLEOTIDE SEQUENCE [LARGE SCALE GENOMIC DNA]</scope>
    <source>
        <strain evidence="20">CGMCC 1.8911</strain>
    </source>
</reference>
<comment type="cofactor">
    <cofactor evidence="18">
        <name>Mg(2+)</name>
        <dbReference type="ChEBI" id="CHEBI:18420"/>
    </cofactor>
    <text evidence="18">Mn(2+), Zn(2+), Cd(2+) and Co(2+) support activity to lesser extents.</text>
</comment>
<evidence type="ECO:0000256" key="4">
    <source>
        <dbReference type="ARBA" id="ARBA00022516"/>
    </source>
</evidence>
<evidence type="ECO:0000313" key="20">
    <source>
        <dbReference type="EMBL" id="SDJ54743.1"/>
    </source>
</evidence>
<evidence type="ECO:0000256" key="14">
    <source>
        <dbReference type="ARBA" id="ARBA00023264"/>
    </source>
</evidence>
<keyword evidence="8 20" id="KW-0418">Kinase</keyword>
<keyword evidence="3" id="KW-1003">Cell membrane</keyword>